<name>A0A8S0T404_OLEEU</name>
<dbReference type="GO" id="GO:0005975">
    <property type="term" value="P:carbohydrate metabolic process"/>
    <property type="evidence" value="ECO:0007669"/>
    <property type="project" value="InterPro"/>
</dbReference>
<dbReference type="InterPro" id="IPR044791">
    <property type="entry name" value="Beta-glucanase/XTH"/>
</dbReference>
<sequence>GQEWVVQKYFYGSGSTNRGREERYVLWFDPTKDFHYYGILWTENGIRYYVNDVPIKEVKTVDRMDGDFLAKPMTLYGTIWNGSNWAAYGGKYKLDLEYAPYIAKYSNFMLNGCPFDPTPNSTQCDDYP</sequence>
<dbReference type="Proteomes" id="UP000594638">
    <property type="component" value="Unassembled WGS sequence"/>
</dbReference>
<evidence type="ECO:0000256" key="1">
    <source>
        <dbReference type="ARBA" id="ARBA00022801"/>
    </source>
</evidence>
<dbReference type="SUPFAM" id="SSF49899">
    <property type="entry name" value="Concanavalin A-like lectins/glucanases"/>
    <property type="match status" value="1"/>
</dbReference>
<dbReference type="Gramene" id="OE9A012287T1">
    <property type="protein sequence ID" value="OE9A012287C1"/>
    <property type="gene ID" value="OE9A012287"/>
</dbReference>
<accession>A0A8S0T404</accession>
<evidence type="ECO:0000259" key="3">
    <source>
        <dbReference type="PROSITE" id="PS51762"/>
    </source>
</evidence>
<dbReference type="OrthoDB" id="4781at2759"/>
<reference evidence="4 5" key="1">
    <citation type="submission" date="2019-12" db="EMBL/GenBank/DDBJ databases">
        <authorList>
            <person name="Alioto T."/>
            <person name="Alioto T."/>
            <person name="Gomez Garrido J."/>
        </authorList>
    </citation>
    <scope>NUCLEOTIDE SEQUENCE [LARGE SCALE GENOMIC DNA]</scope>
</reference>
<dbReference type="PANTHER" id="PTHR31062">
    <property type="entry name" value="XYLOGLUCAN ENDOTRANSGLUCOSYLASE/HYDROLASE PROTEIN 8-RELATED"/>
    <property type="match status" value="1"/>
</dbReference>
<evidence type="ECO:0000256" key="2">
    <source>
        <dbReference type="ARBA" id="ARBA00023295"/>
    </source>
</evidence>
<keyword evidence="1 4" id="KW-0378">Hydrolase</keyword>
<dbReference type="GO" id="GO:0004553">
    <property type="term" value="F:hydrolase activity, hydrolyzing O-glycosyl compounds"/>
    <property type="evidence" value="ECO:0007669"/>
    <property type="project" value="InterPro"/>
</dbReference>
<proteinExistence type="predicted"/>
<protein>
    <submittedName>
        <fullName evidence="4">Probable xyloglucan endotransglucosylase hydrolase 28</fullName>
    </submittedName>
</protein>
<dbReference type="AlphaFoldDB" id="A0A8S0T404"/>
<comment type="caution">
    <text evidence="4">The sequence shown here is derived from an EMBL/GenBank/DDBJ whole genome shotgun (WGS) entry which is preliminary data.</text>
</comment>
<dbReference type="PROSITE" id="PS51762">
    <property type="entry name" value="GH16_2"/>
    <property type="match status" value="1"/>
</dbReference>
<dbReference type="EMBL" id="CACTIH010005595">
    <property type="protein sequence ID" value="CAA2998506.1"/>
    <property type="molecule type" value="Genomic_DNA"/>
</dbReference>
<dbReference type="Pfam" id="PF00722">
    <property type="entry name" value="Glyco_hydro_16"/>
    <property type="match status" value="1"/>
</dbReference>
<organism evidence="4 5">
    <name type="scientific">Olea europaea subsp. europaea</name>
    <dbReference type="NCBI Taxonomy" id="158383"/>
    <lineage>
        <taxon>Eukaryota</taxon>
        <taxon>Viridiplantae</taxon>
        <taxon>Streptophyta</taxon>
        <taxon>Embryophyta</taxon>
        <taxon>Tracheophyta</taxon>
        <taxon>Spermatophyta</taxon>
        <taxon>Magnoliopsida</taxon>
        <taxon>eudicotyledons</taxon>
        <taxon>Gunneridae</taxon>
        <taxon>Pentapetalae</taxon>
        <taxon>asterids</taxon>
        <taxon>lamiids</taxon>
        <taxon>Lamiales</taxon>
        <taxon>Oleaceae</taxon>
        <taxon>Oleeae</taxon>
        <taxon>Olea</taxon>
    </lineage>
</organism>
<dbReference type="InterPro" id="IPR000757">
    <property type="entry name" value="Beta-glucanase-like"/>
</dbReference>
<gene>
    <name evidence="4" type="ORF">OLEA9_A012287</name>
</gene>
<keyword evidence="2" id="KW-0326">Glycosidase</keyword>
<evidence type="ECO:0000313" key="4">
    <source>
        <dbReference type="EMBL" id="CAA2998506.1"/>
    </source>
</evidence>
<dbReference type="InterPro" id="IPR013320">
    <property type="entry name" value="ConA-like_dom_sf"/>
</dbReference>
<keyword evidence="5" id="KW-1185">Reference proteome</keyword>
<feature type="domain" description="GH16" evidence="3">
    <location>
        <begin position="1"/>
        <end position="105"/>
    </location>
</feature>
<evidence type="ECO:0000313" key="5">
    <source>
        <dbReference type="Proteomes" id="UP000594638"/>
    </source>
</evidence>
<dbReference type="Gene3D" id="2.60.120.200">
    <property type="match status" value="1"/>
</dbReference>
<feature type="non-terminal residue" evidence="4">
    <location>
        <position position="1"/>
    </location>
</feature>